<proteinExistence type="predicted"/>
<feature type="domain" description="Protein CPL1-like" evidence="2">
    <location>
        <begin position="232"/>
        <end position="298"/>
    </location>
</feature>
<dbReference type="Pfam" id="PF21671">
    <property type="entry name" value="CPL1-like"/>
    <property type="match status" value="1"/>
</dbReference>
<accession>A0AA38H339</accession>
<keyword evidence="1" id="KW-0732">Signal</keyword>
<evidence type="ECO:0000256" key="1">
    <source>
        <dbReference type="SAM" id="SignalP"/>
    </source>
</evidence>
<evidence type="ECO:0000259" key="2">
    <source>
        <dbReference type="Pfam" id="PF21671"/>
    </source>
</evidence>
<comment type="caution">
    <text evidence="3">The sequence shown here is derived from an EMBL/GenBank/DDBJ whole genome shotgun (WGS) entry which is preliminary data.</text>
</comment>
<keyword evidence="4" id="KW-1185">Reference proteome</keyword>
<reference evidence="3" key="1">
    <citation type="journal article" date="2022" name="G3 (Bethesda)">
        <title>High quality genome of the basidiomycete yeast Dioszegia hungarica PDD-24b-2 isolated from cloud water.</title>
        <authorList>
            <person name="Jarrige D."/>
            <person name="Haridas S."/>
            <person name="Bleykasten-Grosshans C."/>
            <person name="Joly M."/>
            <person name="Nadalig T."/>
            <person name="Sancelme M."/>
            <person name="Vuilleumier S."/>
            <person name="Grigoriev I.V."/>
            <person name="Amato P."/>
            <person name="Bringel F."/>
        </authorList>
    </citation>
    <scope>NUCLEOTIDE SEQUENCE</scope>
    <source>
        <strain evidence="3">PDD-24b-2</strain>
    </source>
</reference>
<feature type="chain" id="PRO_5041462622" description="Protein CPL1-like domain-containing protein" evidence="1">
    <location>
        <begin position="21"/>
        <end position="304"/>
    </location>
</feature>
<dbReference type="PANTHER" id="PTHR35192">
    <property type="entry name" value="PROTEIN, PUTATIVE-RELATED"/>
    <property type="match status" value="1"/>
</dbReference>
<evidence type="ECO:0000313" key="3">
    <source>
        <dbReference type="EMBL" id="KAI9632781.1"/>
    </source>
</evidence>
<name>A0AA38H339_9TREE</name>
<sequence>MRSSLSILATVLFLAGQARAFNAYVGCLDINSAALDSTIILNSAAVQSPAACADACAARPNGHGYSAFRAAGPSCADITSPADWTIATDSAGTCAAGDYSLYRLNSEWQSDSVACNSEYAATRPRTSVEIVPSLGECFRLCVTYPAMVVVPSPRTGGFSCQCAQAILDPVAATCQQDTGFAYRRSAAAAASGVYRRSLKDTASRKLAARQNHKYCPASLQPCRISGSNPDAYECMDTQYELESCGGCAMGEFGSSGNSTATAAGIDCTRLTGVPMGAVSCLEGKCVAYACKKGFTLQSGGCVKA</sequence>
<dbReference type="PANTHER" id="PTHR35192:SF2">
    <property type="entry name" value="APPLE DOMAIN-CONTAINING PROTEIN"/>
    <property type="match status" value="1"/>
</dbReference>
<dbReference type="InterPro" id="IPR038955">
    <property type="entry name" value="PriA/CPL1_fungi"/>
</dbReference>
<dbReference type="EMBL" id="JAKWFO010000014">
    <property type="protein sequence ID" value="KAI9632781.1"/>
    <property type="molecule type" value="Genomic_DNA"/>
</dbReference>
<dbReference type="GeneID" id="77730636"/>
<gene>
    <name evidence="3" type="ORF">MKK02DRAFT_41092</name>
</gene>
<dbReference type="InterPro" id="IPR048661">
    <property type="entry name" value="CPL1-like"/>
</dbReference>
<dbReference type="Proteomes" id="UP001164286">
    <property type="component" value="Unassembled WGS sequence"/>
</dbReference>
<protein>
    <recommendedName>
        <fullName evidence="2">Protein CPL1-like domain-containing protein</fullName>
    </recommendedName>
</protein>
<dbReference type="RefSeq" id="XP_052942558.1">
    <property type="nucleotide sequence ID" value="XM_053091431.1"/>
</dbReference>
<organism evidence="3 4">
    <name type="scientific">Dioszegia hungarica</name>
    <dbReference type="NCBI Taxonomy" id="4972"/>
    <lineage>
        <taxon>Eukaryota</taxon>
        <taxon>Fungi</taxon>
        <taxon>Dikarya</taxon>
        <taxon>Basidiomycota</taxon>
        <taxon>Agaricomycotina</taxon>
        <taxon>Tremellomycetes</taxon>
        <taxon>Tremellales</taxon>
        <taxon>Bulleribasidiaceae</taxon>
        <taxon>Dioszegia</taxon>
    </lineage>
</organism>
<dbReference type="AlphaFoldDB" id="A0AA38H339"/>
<evidence type="ECO:0000313" key="4">
    <source>
        <dbReference type="Proteomes" id="UP001164286"/>
    </source>
</evidence>
<feature type="signal peptide" evidence="1">
    <location>
        <begin position="1"/>
        <end position="20"/>
    </location>
</feature>